<evidence type="ECO:0000313" key="3">
    <source>
        <dbReference type="EMBL" id="VBA37129.1"/>
    </source>
</evidence>
<feature type="binding site" evidence="1">
    <location>
        <position position="961"/>
    </location>
    <ligand>
        <name>Zn(2+)</name>
        <dbReference type="ChEBI" id="CHEBI:29105"/>
    </ligand>
</feature>
<evidence type="ECO:0000256" key="1">
    <source>
        <dbReference type="PIRSR" id="PIRSR607822-1"/>
    </source>
</evidence>
<accession>A0A498PWB2</accession>
<dbReference type="InterPro" id="IPR007822">
    <property type="entry name" value="LANC-like"/>
</dbReference>
<feature type="domain" description="Lantibiotic biosynthesis protein dehydration" evidence="2">
    <location>
        <begin position="233"/>
        <end position="608"/>
    </location>
</feature>
<dbReference type="Pfam" id="PF05147">
    <property type="entry name" value="LANC_like"/>
    <property type="match status" value="1"/>
</dbReference>
<dbReference type="AlphaFoldDB" id="A0A498PWB2"/>
<sequence>MRVTGPEAKPAVEMSRAELLELVSRASSLRERIAHPAAFDSAVAGVSRKGAARLKKWCEIVADGDAAQFRHRLSFDSLDQASVRVFLTDIARPEVFAVPAWTEVVNEVLRADPDGGNAPVFELPFLQPDAPVPFEELLLPFVAVAENRLAEAALGYHSLPVQVRGSMEHSLLQALSRISSRVLELEFRTFLACRQLDGLPCPDPARAHESRTAYLEFVADIRSTGWRPLFAEYCVMARLLSVAVLQWVANSAELLARLRSDGADIGRIFGIANPSDLAAIKMDLSDPHFGGKSVVAIEFATGEMLIYKPKDLALEAAYFRFTTWLNTLGADPTFPVLKILERDGYGWVEFVDNRPCDSDEQVGRFYRRSGALLCLLYAFNGTDFHFENLIACAEYPVPVDLETIYSHPMATDDSELTDEVARRLGRSVLATHFLPNPVKGQHRHYDISAIARSADEEGEYEVLTWQHINTDGLAYRYGKVKPKQGDNLPRFEEQYLSPDSNVEDIVDGFQAVYELLTSHREELLATDSPFREVFSYPARFILRSTMHYVSVLNSACHPDCLREGIDFDIQLEVLSRPFLRDKRRPELWPLVGEEVTAFWRTDVPKFTARGDSDSLVLSSGETARACFTDSAVNQSQQNLLRFGEDDLCWQVKLIRGSMDARDAKSFIWYAPPAEYDDEQMEPLDRAQLVDQAVALGHGLERAAIRQANGEPGWLVLKSLPQGDEFALRAMELDLYNGRSGVALFFAALEKVAPGLGFGESARAALAIVRRWLVKADDRGIASLGVGGLLGFPSVAYALARVGVLLDDAGLIEEAVGAARRIGPDLVNGDKAFDVLGGGAGAILCLLACWRACSDPELLAIADAWGRHLVKSRSLTASGHRTWPTLAGKYLTGMSHGAAGIAYALAALFRATNEPDFLDAAKEAVWFEDSQFSLEKGNWPDHREVRYAGKTLEQTGFGVFWCHGAPGIGLARLGGLPVLDSADIRRDIAAALTTTRECGLLPRDHICCGNMGLVETFLTAGQVLGDPSLTREAQRISSRVVARAGRIGDFAITFRHGFRSPNLFMGAAGVGYELLRVAYPDDLPAVLLLA</sequence>
<dbReference type="Pfam" id="PF13575">
    <property type="entry name" value="DUF4135"/>
    <property type="match status" value="1"/>
</dbReference>
<evidence type="ECO:0000313" key="4">
    <source>
        <dbReference type="Proteomes" id="UP000273307"/>
    </source>
</evidence>
<dbReference type="GO" id="GO:0005975">
    <property type="term" value="P:carbohydrate metabolic process"/>
    <property type="evidence" value="ECO:0007669"/>
    <property type="project" value="InterPro"/>
</dbReference>
<gene>
    <name evidence="3" type="ORF">LAUMK136_01761</name>
</gene>
<dbReference type="SMART" id="SM01260">
    <property type="entry name" value="LANC_like"/>
    <property type="match status" value="1"/>
</dbReference>
<dbReference type="Gene3D" id="1.50.10.10">
    <property type="match status" value="1"/>
</dbReference>
<dbReference type="PRINTS" id="PR01950">
    <property type="entry name" value="LANCSUPER"/>
</dbReference>
<dbReference type="PIRSF" id="PIRSF037228">
    <property type="entry name" value="Lant_mod_RumM"/>
    <property type="match status" value="1"/>
</dbReference>
<keyword evidence="4" id="KW-1185">Reference proteome</keyword>
<dbReference type="SUPFAM" id="SSF158745">
    <property type="entry name" value="LanC-like"/>
    <property type="match status" value="1"/>
</dbReference>
<protein>
    <recommendedName>
        <fullName evidence="2">Lantibiotic biosynthesis protein dehydration domain-containing protein</fullName>
    </recommendedName>
</protein>
<dbReference type="NCBIfam" id="TIGR03897">
    <property type="entry name" value="lanti_2_LanM"/>
    <property type="match status" value="1"/>
</dbReference>
<dbReference type="CDD" id="cd04792">
    <property type="entry name" value="LanM-like"/>
    <property type="match status" value="1"/>
</dbReference>
<reference evidence="3 4" key="1">
    <citation type="submission" date="2018-09" db="EMBL/GenBank/DDBJ databases">
        <authorList>
            <person name="Tagini F."/>
        </authorList>
    </citation>
    <scope>NUCLEOTIDE SEQUENCE [LARGE SCALE GENOMIC DNA]</scope>
    <source>
        <strain evidence="3 4">MK136</strain>
    </source>
</reference>
<dbReference type="InterPro" id="IPR025410">
    <property type="entry name" value="Lant_dehyd"/>
</dbReference>
<proteinExistence type="predicted"/>
<keyword evidence="1" id="KW-0479">Metal-binding</keyword>
<dbReference type="PRINTS" id="PR01955">
    <property type="entry name" value="LANCFRANKIA"/>
</dbReference>
<organism evidence="3 4">
    <name type="scientific">Mycobacterium attenuatum</name>
    <dbReference type="NCBI Taxonomy" id="2341086"/>
    <lineage>
        <taxon>Bacteria</taxon>
        <taxon>Bacillati</taxon>
        <taxon>Actinomycetota</taxon>
        <taxon>Actinomycetes</taxon>
        <taxon>Mycobacteriales</taxon>
        <taxon>Mycobacteriaceae</taxon>
        <taxon>Mycobacterium</taxon>
    </lineage>
</organism>
<evidence type="ECO:0000259" key="2">
    <source>
        <dbReference type="Pfam" id="PF13575"/>
    </source>
</evidence>
<dbReference type="InterPro" id="IPR012341">
    <property type="entry name" value="6hp_glycosidase-like_sf"/>
</dbReference>
<dbReference type="Proteomes" id="UP000273307">
    <property type="component" value="Unassembled WGS sequence"/>
</dbReference>
<feature type="binding site" evidence="1">
    <location>
        <position position="1006"/>
    </location>
    <ligand>
        <name>Zn(2+)</name>
        <dbReference type="ChEBI" id="CHEBI:29105"/>
    </ligand>
</feature>
<name>A0A498PWB2_9MYCO</name>
<dbReference type="GO" id="GO:0031179">
    <property type="term" value="P:peptide modification"/>
    <property type="evidence" value="ECO:0007669"/>
    <property type="project" value="InterPro"/>
</dbReference>
<keyword evidence="1" id="KW-0862">Zinc</keyword>
<dbReference type="EMBL" id="UPHP01000040">
    <property type="protein sequence ID" value="VBA37129.1"/>
    <property type="molecule type" value="Genomic_DNA"/>
</dbReference>
<dbReference type="GO" id="GO:0046872">
    <property type="term" value="F:metal ion binding"/>
    <property type="evidence" value="ECO:0007669"/>
    <property type="project" value="UniProtKB-KW"/>
</dbReference>
<dbReference type="InterPro" id="IPR017146">
    <property type="entry name" value="Lanti_2_LanM"/>
</dbReference>